<dbReference type="AlphaFoldDB" id="A0A395JQ42"/>
<evidence type="ECO:0000256" key="1">
    <source>
        <dbReference type="SAM" id="Phobius"/>
    </source>
</evidence>
<keyword evidence="1" id="KW-0472">Membrane</keyword>
<keyword evidence="3" id="KW-1185">Reference proteome</keyword>
<feature type="transmembrane region" description="Helical" evidence="1">
    <location>
        <begin position="29"/>
        <end position="46"/>
    </location>
</feature>
<keyword evidence="1" id="KW-1133">Transmembrane helix</keyword>
<evidence type="ECO:0000313" key="3">
    <source>
        <dbReference type="Proteomes" id="UP000253083"/>
    </source>
</evidence>
<sequence length="163" mass="18756">MVEFSTYDGGHQLVLSPNRSMSWQTNKKILLALFVVNMSIAAAWAMMGAWMIMPFAGLEVLLVGLGMYYASWKLSFKEIITVRADSIVLQKGVYFPKQEWQWQLSQTRLLKQPSSYRMSPPTLRLKHVNEQIEIGRFLNRDEKIVLREHLLKLGTPLTVLATQ</sequence>
<dbReference type="EMBL" id="QNRT01000001">
    <property type="protein sequence ID" value="RBP53637.1"/>
    <property type="molecule type" value="Genomic_DNA"/>
</dbReference>
<reference evidence="2 3" key="1">
    <citation type="submission" date="2018-06" db="EMBL/GenBank/DDBJ databases">
        <title>Genomic Encyclopedia of Type Strains, Phase IV (KMG-IV): sequencing the most valuable type-strain genomes for metagenomic binning, comparative biology and taxonomic classification.</title>
        <authorList>
            <person name="Goeker M."/>
        </authorList>
    </citation>
    <scope>NUCLEOTIDE SEQUENCE [LARGE SCALE GENOMIC DNA]</scope>
    <source>
        <strain evidence="2 3">DSM 24032</strain>
    </source>
</reference>
<feature type="transmembrane region" description="Helical" evidence="1">
    <location>
        <begin position="52"/>
        <end position="70"/>
    </location>
</feature>
<comment type="caution">
    <text evidence="2">The sequence shown here is derived from an EMBL/GenBank/DDBJ whole genome shotgun (WGS) entry which is preliminary data.</text>
</comment>
<gene>
    <name evidence="2" type="ORF">DFR28_1011024</name>
</gene>
<evidence type="ECO:0000313" key="2">
    <source>
        <dbReference type="EMBL" id="RBP53637.1"/>
    </source>
</evidence>
<dbReference type="OrthoDB" id="7062615at2"/>
<dbReference type="RefSeq" id="WP_113953189.1">
    <property type="nucleotide sequence ID" value="NZ_QNRT01000001.1"/>
</dbReference>
<organism evidence="2 3">
    <name type="scientific">Arenicella xantha</name>
    <dbReference type="NCBI Taxonomy" id="644221"/>
    <lineage>
        <taxon>Bacteria</taxon>
        <taxon>Pseudomonadati</taxon>
        <taxon>Pseudomonadota</taxon>
        <taxon>Gammaproteobacteria</taxon>
        <taxon>Arenicellales</taxon>
        <taxon>Arenicellaceae</taxon>
        <taxon>Arenicella</taxon>
    </lineage>
</organism>
<dbReference type="InParanoid" id="A0A395JQ42"/>
<keyword evidence="1" id="KW-0812">Transmembrane</keyword>
<name>A0A395JQ42_9GAMM</name>
<dbReference type="Pfam" id="PF10003">
    <property type="entry name" value="DUF2244"/>
    <property type="match status" value="1"/>
</dbReference>
<dbReference type="Proteomes" id="UP000253083">
    <property type="component" value="Unassembled WGS sequence"/>
</dbReference>
<accession>A0A395JQ42</accession>
<protein>
    <submittedName>
        <fullName evidence="2">Putative membrane protein</fullName>
    </submittedName>
</protein>
<dbReference type="InterPro" id="IPR019253">
    <property type="entry name" value="DUF2244_TM"/>
</dbReference>
<proteinExistence type="predicted"/>